<evidence type="ECO:0008006" key="5">
    <source>
        <dbReference type="Google" id="ProtNLM"/>
    </source>
</evidence>
<comment type="caution">
    <text evidence="3">The sequence shown here is derived from an EMBL/GenBank/DDBJ whole genome shotgun (WGS) entry which is preliminary data.</text>
</comment>
<feature type="coiled-coil region" evidence="1">
    <location>
        <begin position="258"/>
        <end position="285"/>
    </location>
</feature>
<name>A0A9P4Q977_9PEZI</name>
<gene>
    <name evidence="3" type="ORF">K431DRAFT_267681</name>
</gene>
<dbReference type="OrthoDB" id="5342758at2759"/>
<evidence type="ECO:0000256" key="2">
    <source>
        <dbReference type="SAM" id="MobiDB-lite"/>
    </source>
</evidence>
<dbReference type="Proteomes" id="UP000799441">
    <property type="component" value="Unassembled WGS sequence"/>
</dbReference>
<keyword evidence="4" id="KW-1185">Reference proteome</keyword>
<proteinExistence type="predicted"/>
<feature type="region of interest" description="Disordered" evidence="2">
    <location>
        <begin position="381"/>
        <end position="455"/>
    </location>
</feature>
<feature type="region of interest" description="Disordered" evidence="2">
    <location>
        <begin position="59"/>
        <end position="97"/>
    </location>
</feature>
<dbReference type="EMBL" id="MU003787">
    <property type="protein sequence ID" value="KAF2721780.1"/>
    <property type="molecule type" value="Genomic_DNA"/>
</dbReference>
<organism evidence="3 4">
    <name type="scientific">Polychaeton citri CBS 116435</name>
    <dbReference type="NCBI Taxonomy" id="1314669"/>
    <lineage>
        <taxon>Eukaryota</taxon>
        <taxon>Fungi</taxon>
        <taxon>Dikarya</taxon>
        <taxon>Ascomycota</taxon>
        <taxon>Pezizomycotina</taxon>
        <taxon>Dothideomycetes</taxon>
        <taxon>Dothideomycetidae</taxon>
        <taxon>Capnodiales</taxon>
        <taxon>Capnodiaceae</taxon>
        <taxon>Polychaeton</taxon>
    </lineage>
</organism>
<reference evidence="3" key="1">
    <citation type="journal article" date="2020" name="Stud. Mycol.">
        <title>101 Dothideomycetes genomes: a test case for predicting lifestyles and emergence of pathogens.</title>
        <authorList>
            <person name="Haridas S."/>
            <person name="Albert R."/>
            <person name="Binder M."/>
            <person name="Bloem J."/>
            <person name="Labutti K."/>
            <person name="Salamov A."/>
            <person name="Andreopoulos B."/>
            <person name="Baker S."/>
            <person name="Barry K."/>
            <person name="Bills G."/>
            <person name="Bluhm B."/>
            <person name="Cannon C."/>
            <person name="Castanera R."/>
            <person name="Culley D."/>
            <person name="Daum C."/>
            <person name="Ezra D."/>
            <person name="Gonzalez J."/>
            <person name="Henrissat B."/>
            <person name="Kuo A."/>
            <person name="Liang C."/>
            <person name="Lipzen A."/>
            <person name="Lutzoni F."/>
            <person name="Magnuson J."/>
            <person name="Mondo S."/>
            <person name="Nolan M."/>
            <person name="Ohm R."/>
            <person name="Pangilinan J."/>
            <person name="Park H.-J."/>
            <person name="Ramirez L."/>
            <person name="Alfaro M."/>
            <person name="Sun H."/>
            <person name="Tritt A."/>
            <person name="Yoshinaga Y."/>
            <person name="Zwiers L.-H."/>
            <person name="Turgeon B."/>
            <person name="Goodwin S."/>
            <person name="Spatafora J."/>
            <person name="Crous P."/>
            <person name="Grigoriev I."/>
        </authorList>
    </citation>
    <scope>NUCLEOTIDE SEQUENCE</scope>
    <source>
        <strain evidence="3">CBS 116435</strain>
    </source>
</reference>
<protein>
    <recommendedName>
        <fullName evidence="5">Atg28p</fullName>
    </recommendedName>
</protein>
<feature type="compositionally biased region" description="Basic and acidic residues" evidence="2">
    <location>
        <begin position="406"/>
        <end position="419"/>
    </location>
</feature>
<feature type="coiled-coil region" evidence="1">
    <location>
        <begin position="124"/>
        <end position="198"/>
    </location>
</feature>
<evidence type="ECO:0000313" key="4">
    <source>
        <dbReference type="Proteomes" id="UP000799441"/>
    </source>
</evidence>
<dbReference type="AlphaFoldDB" id="A0A9P4Q977"/>
<evidence type="ECO:0000256" key="1">
    <source>
        <dbReference type="SAM" id="Coils"/>
    </source>
</evidence>
<sequence>MAASIIPAPIVQSTYALPSQPLELSVVDETTSPEHDRQHELEADLQYLLDIQAEALTKGVGGTLPDDRNSTGSTTPTALSYRSQSARRSKAPVRKRPGIKSTRKAIYNCIVALSSVKGEEVSRIESEYEENKRALEQIDDWQKKRQGLKEASEGFEGNEETVRSQRLMQEADALQIEINNVEMQLAEMKTRHRKIVKQAAALNNSMQARMASYESSQSMLEADVHRFLSREPPTHRVLPQDASMWELPAGRRTLEMAREYWQLQNEAVEDQRKDAEREKGALDEGAATWRGAVMEITEFEKAMRAEISGMSPSNSTYAWENHPPDNQSQRLGELIAHLDSVIGSIDAKFKLAEDRNWRLLIAAIGAELDALRQGKRVLQGLHQDKSQSEDLLSGNDPAASSSQHTEQGRDAGSRAEAHQGRFASQASHDDSHSATDTDEDPDPELLFSRQDTEGE</sequence>
<evidence type="ECO:0000313" key="3">
    <source>
        <dbReference type="EMBL" id="KAF2721780.1"/>
    </source>
</evidence>
<feature type="compositionally biased region" description="Basic residues" evidence="2">
    <location>
        <begin position="85"/>
        <end position="97"/>
    </location>
</feature>
<accession>A0A9P4Q977</accession>
<keyword evidence="1" id="KW-0175">Coiled coil</keyword>
<feature type="compositionally biased region" description="Polar residues" evidence="2">
    <location>
        <begin position="70"/>
        <end position="84"/>
    </location>
</feature>